<evidence type="ECO:0000313" key="4">
    <source>
        <dbReference type="Proteomes" id="UP000324222"/>
    </source>
</evidence>
<evidence type="ECO:0000256" key="1">
    <source>
        <dbReference type="SAM" id="MobiDB-lite"/>
    </source>
</evidence>
<evidence type="ECO:0000256" key="2">
    <source>
        <dbReference type="SAM" id="Phobius"/>
    </source>
</evidence>
<dbReference type="Proteomes" id="UP000324222">
    <property type="component" value="Unassembled WGS sequence"/>
</dbReference>
<gene>
    <name evidence="3" type="ORF">E2C01_013794</name>
</gene>
<organism evidence="3 4">
    <name type="scientific">Portunus trituberculatus</name>
    <name type="common">Swimming crab</name>
    <name type="synonym">Neptunus trituberculatus</name>
    <dbReference type="NCBI Taxonomy" id="210409"/>
    <lineage>
        <taxon>Eukaryota</taxon>
        <taxon>Metazoa</taxon>
        <taxon>Ecdysozoa</taxon>
        <taxon>Arthropoda</taxon>
        <taxon>Crustacea</taxon>
        <taxon>Multicrustacea</taxon>
        <taxon>Malacostraca</taxon>
        <taxon>Eumalacostraca</taxon>
        <taxon>Eucarida</taxon>
        <taxon>Decapoda</taxon>
        <taxon>Pleocyemata</taxon>
        <taxon>Brachyura</taxon>
        <taxon>Eubrachyura</taxon>
        <taxon>Portunoidea</taxon>
        <taxon>Portunidae</taxon>
        <taxon>Portuninae</taxon>
        <taxon>Portunus</taxon>
    </lineage>
</organism>
<comment type="caution">
    <text evidence="3">The sequence shown here is derived from an EMBL/GenBank/DDBJ whole genome shotgun (WGS) entry which is preliminary data.</text>
</comment>
<reference evidence="3 4" key="1">
    <citation type="submission" date="2019-05" db="EMBL/GenBank/DDBJ databases">
        <title>Another draft genome of Portunus trituberculatus and its Hox gene families provides insights of decapod evolution.</title>
        <authorList>
            <person name="Jeong J.-H."/>
            <person name="Song I."/>
            <person name="Kim S."/>
            <person name="Choi T."/>
            <person name="Kim D."/>
            <person name="Ryu S."/>
            <person name="Kim W."/>
        </authorList>
    </citation>
    <scope>NUCLEOTIDE SEQUENCE [LARGE SCALE GENOMIC DNA]</scope>
    <source>
        <tissue evidence="3">Muscle</tissue>
    </source>
</reference>
<evidence type="ECO:0000313" key="3">
    <source>
        <dbReference type="EMBL" id="MPC20833.1"/>
    </source>
</evidence>
<dbReference type="AlphaFoldDB" id="A0A5B7DIB5"/>
<keyword evidence="2" id="KW-0472">Membrane</keyword>
<accession>A0A5B7DIB5</accession>
<protein>
    <submittedName>
        <fullName evidence="3">Uncharacterized protein</fullName>
    </submittedName>
</protein>
<keyword evidence="4" id="KW-1185">Reference proteome</keyword>
<feature type="transmembrane region" description="Helical" evidence="2">
    <location>
        <begin position="21"/>
        <end position="42"/>
    </location>
</feature>
<feature type="compositionally biased region" description="Basic and acidic residues" evidence="1">
    <location>
        <begin position="61"/>
        <end position="70"/>
    </location>
</feature>
<dbReference type="EMBL" id="VSRR010000915">
    <property type="protein sequence ID" value="MPC20833.1"/>
    <property type="molecule type" value="Genomic_DNA"/>
</dbReference>
<sequence length="70" mass="8071">MTCKEQDIQEENELYKQRMALRFLAIYLSMLQVLQASTALNVKPGALTTHMGNPFMSQETAQKEPPMRRL</sequence>
<keyword evidence="2" id="KW-0812">Transmembrane</keyword>
<keyword evidence="2" id="KW-1133">Transmembrane helix</keyword>
<proteinExistence type="predicted"/>
<name>A0A5B7DIB5_PORTR</name>
<feature type="region of interest" description="Disordered" evidence="1">
    <location>
        <begin position="47"/>
        <end position="70"/>
    </location>
</feature>